<dbReference type="AlphaFoldDB" id="A0A0G0T2P4"/>
<reference evidence="2 3" key="1">
    <citation type="journal article" date="2015" name="Nature">
        <title>rRNA introns, odd ribosomes, and small enigmatic genomes across a large radiation of phyla.</title>
        <authorList>
            <person name="Brown C.T."/>
            <person name="Hug L.A."/>
            <person name="Thomas B.C."/>
            <person name="Sharon I."/>
            <person name="Castelle C.J."/>
            <person name="Singh A."/>
            <person name="Wilkins M.J."/>
            <person name="Williams K.H."/>
            <person name="Banfield J.F."/>
        </authorList>
    </citation>
    <scope>NUCLEOTIDE SEQUENCE [LARGE SCALE GENOMIC DNA]</scope>
</reference>
<gene>
    <name evidence="2" type="ORF">UT76_C0033G0004</name>
</gene>
<feature type="domain" description="HNH" evidence="1">
    <location>
        <begin position="54"/>
        <end position="87"/>
    </location>
</feature>
<dbReference type="CDD" id="cd00085">
    <property type="entry name" value="HNHc"/>
    <property type="match status" value="1"/>
</dbReference>
<dbReference type="GO" id="GO:0004519">
    <property type="term" value="F:endonuclease activity"/>
    <property type="evidence" value="ECO:0007669"/>
    <property type="project" value="InterPro"/>
</dbReference>
<evidence type="ECO:0000259" key="1">
    <source>
        <dbReference type="Pfam" id="PF01844"/>
    </source>
</evidence>
<sequence length="91" mass="10532">MGTITENMIFSSETINTVWYKGHVARGYNPEYVRSDRYGSLMERKEYGNRKSKYGWEIDHIIPLSVGGLNTMSNIQPLQWENNAAKSDKTR</sequence>
<comment type="caution">
    <text evidence="2">The sequence shown here is derived from an EMBL/GenBank/DDBJ whole genome shotgun (WGS) entry which is preliminary data.</text>
</comment>
<dbReference type="PANTHER" id="PTHR33427">
    <property type="entry name" value="HNH ENDONUCLEASE"/>
    <property type="match status" value="1"/>
</dbReference>
<organism evidence="2 3">
    <name type="scientific">Candidatus Woesebacteria bacterium GW2011_GWB1_40_12</name>
    <dbReference type="NCBI Taxonomy" id="1618576"/>
    <lineage>
        <taxon>Bacteria</taxon>
        <taxon>Candidatus Woeseibacteriota</taxon>
    </lineage>
</organism>
<evidence type="ECO:0000313" key="2">
    <source>
        <dbReference type="EMBL" id="KKR41370.1"/>
    </source>
</evidence>
<dbReference type="PANTHER" id="PTHR33427:SF2">
    <property type="entry name" value="TRICHOHYALIN"/>
    <property type="match status" value="1"/>
</dbReference>
<dbReference type="Gene3D" id="1.10.30.50">
    <property type="match status" value="1"/>
</dbReference>
<dbReference type="GO" id="GO:0003676">
    <property type="term" value="F:nucleic acid binding"/>
    <property type="evidence" value="ECO:0007669"/>
    <property type="project" value="InterPro"/>
</dbReference>
<dbReference type="InterPro" id="IPR003615">
    <property type="entry name" value="HNH_nuc"/>
</dbReference>
<evidence type="ECO:0000313" key="3">
    <source>
        <dbReference type="Proteomes" id="UP000034215"/>
    </source>
</evidence>
<dbReference type="Proteomes" id="UP000034215">
    <property type="component" value="Unassembled WGS sequence"/>
</dbReference>
<proteinExistence type="predicted"/>
<protein>
    <recommendedName>
        <fullName evidence="1">HNH domain-containing protein</fullName>
    </recommendedName>
</protein>
<accession>A0A0G0T2P4</accession>
<dbReference type="InterPro" id="IPR002711">
    <property type="entry name" value="HNH"/>
</dbReference>
<dbReference type="GO" id="GO:0008270">
    <property type="term" value="F:zinc ion binding"/>
    <property type="evidence" value="ECO:0007669"/>
    <property type="project" value="InterPro"/>
</dbReference>
<name>A0A0G0T2P4_9BACT</name>
<dbReference type="Pfam" id="PF01844">
    <property type="entry name" value="HNH"/>
    <property type="match status" value="1"/>
</dbReference>
<dbReference type="EMBL" id="LBYA01000033">
    <property type="protein sequence ID" value="KKR41370.1"/>
    <property type="molecule type" value="Genomic_DNA"/>
</dbReference>